<dbReference type="SUPFAM" id="SSF140459">
    <property type="entry name" value="PE/PPE dimer-like"/>
    <property type="match status" value="1"/>
</dbReference>
<keyword evidence="2" id="KW-1133">Transmembrane helix</keyword>
<keyword evidence="2" id="KW-0812">Transmembrane</keyword>
<dbReference type="Pfam" id="PF00823">
    <property type="entry name" value="PPE"/>
    <property type="match status" value="1"/>
</dbReference>
<dbReference type="RefSeq" id="WP_096369866.1">
    <property type="nucleotide sequence ID" value="NZ_AP017624.1"/>
</dbReference>
<keyword evidence="2" id="KW-0472">Membrane</keyword>
<gene>
    <name evidence="4" type="ORF">SHTP_0819</name>
</gene>
<dbReference type="PANTHER" id="PTHR46766:SF1">
    <property type="entry name" value="GLUTAMINE-RICH PROTEIN 2"/>
    <property type="match status" value="1"/>
</dbReference>
<evidence type="ECO:0000313" key="4">
    <source>
        <dbReference type="EMBL" id="BAV40155.1"/>
    </source>
</evidence>
<dbReference type="PANTHER" id="PTHR46766">
    <property type="entry name" value="GLUTAMINE-RICH PROTEIN 2"/>
    <property type="match status" value="1"/>
</dbReference>
<dbReference type="GO" id="GO:0052572">
    <property type="term" value="P:response to host immune response"/>
    <property type="evidence" value="ECO:0007669"/>
    <property type="project" value="TreeGrafter"/>
</dbReference>
<evidence type="ECO:0000259" key="3">
    <source>
        <dbReference type="Pfam" id="PF00823"/>
    </source>
</evidence>
<feature type="transmembrane region" description="Helical" evidence="2">
    <location>
        <begin position="262"/>
        <end position="284"/>
    </location>
</feature>
<protein>
    <submittedName>
        <fullName evidence="4">PPE family protein</fullName>
    </submittedName>
</protein>
<proteinExistence type="inferred from homology"/>
<dbReference type="InterPro" id="IPR038332">
    <property type="entry name" value="PPE_sf"/>
</dbReference>
<dbReference type="AlphaFoldDB" id="A0A1B4XZC5"/>
<evidence type="ECO:0000256" key="1">
    <source>
        <dbReference type="ARBA" id="ARBA00010652"/>
    </source>
</evidence>
<feature type="domain" description="PPE" evidence="3">
    <location>
        <begin position="6"/>
        <end position="168"/>
    </location>
</feature>
<organism evidence="4 5">
    <name type="scientific">Mycobacterium ulcerans subsp. shinshuense</name>
    <dbReference type="NCBI Taxonomy" id="1124626"/>
    <lineage>
        <taxon>Bacteria</taxon>
        <taxon>Bacillati</taxon>
        <taxon>Actinomycetota</taxon>
        <taxon>Actinomycetes</taxon>
        <taxon>Mycobacteriales</taxon>
        <taxon>Mycobacteriaceae</taxon>
        <taxon>Mycobacterium</taxon>
        <taxon>Mycobacterium ulcerans group</taxon>
    </lineage>
</organism>
<dbReference type="InterPro" id="IPR000030">
    <property type="entry name" value="PPE_dom"/>
</dbReference>
<dbReference type="EMBL" id="AP017624">
    <property type="protein sequence ID" value="BAV40155.1"/>
    <property type="molecule type" value="Genomic_DNA"/>
</dbReference>
<evidence type="ECO:0000313" key="5">
    <source>
        <dbReference type="Proteomes" id="UP000218067"/>
    </source>
</evidence>
<reference evidence="4 5" key="1">
    <citation type="submission" date="2016-08" db="EMBL/GenBank/DDBJ databases">
        <title>Complete genome sequence of Mycobacterium shinshuense, a subspecies of M. ulcerans.</title>
        <authorList>
            <person name="Yoshida M."/>
            <person name="Ogura Y."/>
            <person name="Hayashi T."/>
            <person name="Hoshino Y."/>
        </authorList>
    </citation>
    <scope>NUCLEOTIDE SEQUENCE [LARGE SCALE GENOMIC DNA]</scope>
    <source>
        <strain evidence="5">ATCC 33728</strain>
    </source>
</reference>
<feature type="transmembrane region" description="Helical" evidence="2">
    <location>
        <begin position="290"/>
        <end position="314"/>
    </location>
</feature>
<dbReference type="GeneID" id="93435487"/>
<comment type="similarity">
    <text evidence="1">Belongs to the mycobacterial PPE family.</text>
</comment>
<evidence type="ECO:0000256" key="2">
    <source>
        <dbReference type="SAM" id="Phobius"/>
    </source>
</evidence>
<dbReference type="Proteomes" id="UP000218067">
    <property type="component" value="Chromosome"/>
</dbReference>
<accession>A0A1B4XZC5</accession>
<feature type="transmembrane region" description="Helical" evidence="2">
    <location>
        <begin position="236"/>
        <end position="255"/>
    </location>
</feature>
<dbReference type="Gene3D" id="1.20.1260.20">
    <property type="entry name" value="PPE superfamily"/>
    <property type="match status" value="1"/>
</dbReference>
<sequence length="436" mass="44253">MTSPVWMGSPPEVHSALLSSGPGAASLQVSASAWTSLGAAYSSAADELTAVVVVGEAETWEGMGAASYAAAHQPYVAWLMRNGAEAEAMAAEHEAMAAAYCAALAAMPTMGELAENHLTHGVLLGTNFFGINTVPIAVNEADYARMWVQAATTMSAYDAASTVFAARAPQTTPAPRLIRSLGDDAPNVLPQAANVLGSWSDFWEEFVYNFFDIFTYAWDSIALLGMDIGEYLGDPIGFLIAGVIGFFGGFAYGAVSDAVAGLLVAHSVSEAVAISLALASVLALDFAVTAMVLSAVAVPLAAAIAVPIALPIALPLGIDAYVGGSSDLGVGVADAGLRSVSVSSLTQNIDTPTQLGGLAGVQSVPGPNDAVAGIDQDSVRHGLAGSVGVGDVQSWGFVGTSGSVRGEPSGLSMLGAESGGLRVPVLPSSWDLSWSK</sequence>
<name>A0A1B4XZC5_MYCUL</name>